<dbReference type="EMBL" id="JAESDN010000002">
    <property type="protein sequence ID" value="KAG7055567.1"/>
    <property type="molecule type" value="Genomic_DNA"/>
</dbReference>
<accession>A0A9P7UJC2</accession>
<dbReference type="AlphaFoldDB" id="A0A9P7UJC2"/>
<reference evidence="2" key="1">
    <citation type="submission" date="2021-05" db="EMBL/GenBank/DDBJ databases">
        <title>Comparative genomics of three Colletotrichum scovillei strains and genetic complementation revealed genes involved fungal growth and virulence on chili pepper.</title>
        <authorList>
            <person name="Hsieh D.-K."/>
            <person name="Chuang S.-C."/>
            <person name="Chen C.-Y."/>
            <person name="Chao Y.-T."/>
            <person name="Lu M.-Y.J."/>
            <person name="Lee M.-H."/>
            <person name="Shih M.-C."/>
        </authorList>
    </citation>
    <scope>NUCLEOTIDE SEQUENCE</scope>
    <source>
        <strain evidence="2">Coll-153</strain>
    </source>
</reference>
<feature type="region of interest" description="Disordered" evidence="1">
    <location>
        <begin position="44"/>
        <end position="71"/>
    </location>
</feature>
<proteinExistence type="predicted"/>
<gene>
    <name evidence="2" type="ORF">JMJ77_008022</name>
</gene>
<evidence type="ECO:0000256" key="1">
    <source>
        <dbReference type="SAM" id="MobiDB-lite"/>
    </source>
</evidence>
<dbReference type="Proteomes" id="UP000699042">
    <property type="component" value="Unassembled WGS sequence"/>
</dbReference>
<feature type="compositionally biased region" description="Polar residues" evidence="1">
    <location>
        <begin position="44"/>
        <end position="59"/>
    </location>
</feature>
<evidence type="ECO:0000313" key="2">
    <source>
        <dbReference type="EMBL" id="KAG7055567.1"/>
    </source>
</evidence>
<name>A0A9P7UJC2_9PEZI</name>
<keyword evidence="3" id="KW-1185">Reference proteome</keyword>
<organism evidence="2 3">
    <name type="scientific">Colletotrichum scovillei</name>
    <dbReference type="NCBI Taxonomy" id="1209932"/>
    <lineage>
        <taxon>Eukaryota</taxon>
        <taxon>Fungi</taxon>
        <taxon>Dikarya</taxon>
        <taxon>Ascomycota</taxon>
        <taxon>Pezizomycotina</taxon>
        <taxon>Sordariomycetes</taxon>
        <taxon>Hypocreomycetidae</taxon>
        <taxon>Glomerellales</taxon>
        <taxon>Glomerellaceae</taxon>
        <taxon>Colletotrichum</taxon>
        <taxon>Colletotrichum acutatum species complex</taxon>
    </lineage>
</organism>
<comment type="caution">
    <text evidence="2">The sequence shown here is derived from an EMBL/GenBank/DDBJ whole genome shotgun (WGS) entry which is preliminary data.</text>
</comment>
<evidence type="ECO:0000313" key="3">
    <source>
        <dbReference type="Proteomes" id="UP000699042"/>
    </source>
</evidence>
<protein>
    <submittedName>
        <fullName evidence="2">Uncharacterized protein</fullName>
    </submittedName>
</protein>
<sequence length="71" mass="8200">MVYRSKEPLRLELSNRRVSCLVTRTSTALTFWFCTPRVPMAQTKKQTTSNVRTMRTRMTSFGRGILNSQNG</sequence>